<proteinExistence type="predicted"/>
<dbReference type="InterPro" id="IPR036058">
    <property type="entry name" value="Kazal_dom_sf"/>
</dbReference>
<dbReference type="PROSITE" id="PS51465">
    <property type="entry name" value="KAZAL_2"/>
    <property type="match status" value="1"/>
</dbReference>
<evidence type="ECO:0000256" key="2">
    <source>
        <dbReference type="ARBA" id="ARBA00023157"/>
    </source>
</evidence>
<evidence type="ECO:0000313" key="6">
    <source>
        <dbReference type="Proteomes" id="UP000288716"/>
    </source>
</evidence>
<dbReference type="SUPFAM" id="SSF100895">
    <property type="entry name" value="Kazal-type serine protease inhibitors"/>
    <property type="match status" value="1"/>
</dbReference>
<evidence type="ECO:0000259" key="4">
    <source>
        <dbReference type="PROSITE" id="PS51465"/>
    </source>
</evidence>
<feature type="domain" description="Kazal-like" evidence="4">
    <location>
        <begin position="70"/>
        <end position="129"/>
    </location>
</feature>
<dbReference type="InterPro" id="IPR002350">
    <property type="entry name" value="Kazal_dom"/>
</dbReference>
<evidence type="ECO:0000256" key="1">
    <source>
        <dbReference type="ARBA" id="ARBA00022729"/>
    </source>
</evidence>
<gene>
    <name evidence="5" type="ORF">B4U80_01095</name>
</gene>
<dbReference type="Proteomes" id="UP000288716">
    <property type="component" value="Unassembled WGS sequence"/>
</dbReference>
<dbReference type="SMART" id="SM00280">
    <property type="entry name" value="KAZAL"/>
    <property type="match status" value="1"/>
</dbReference>
<dbReference type="CDD" id="cd00104">
    <property type="entry name" value="KAZAL_FS"/>
    <property type="match status" value="1"/>
</dbReference>
<sequence length="136" mass="15573">MIKKCIKYKSSVNQVINPCDQQKCEFPLVCVESITKSEATFKTKHGECMCPDNCEPYFTENSYAMKTLNATLQLLAKMYPTAPLEKPLWTRGPICGTDGKDYANLCELAIIACKERREISVVYEGKCEYKYLKTFR</sequence>
<dbReference type="GO" id="GO:0005518">
    <property type="term" value="F:collagen binding"/>
    <property type="evidence" value="ECO:0007669"/>
    <property type="project" value="TreeGrafter"/>
</dbReference>
<dbReference type="GO" id="GO:0050840">
    <property type="term" value="F:extracellular matrix binding"/>
    <property type="evidence" value="ECO:0007669"/>
    <property type="project" value="TreeGrafter"/>
</dbReference>
<dbReference type="VEuPathDB" id="VectorBase:LDEU004385"/>
<dbReference type="EMBL" id="NCKV01001858">
    <property type="protein sequence ID" value="RWS27653.1"/>
    <property type="molecule type" value="Genomic_DNA"/>
</dbReference>
<dbReference type="PANTHER" id="PTHR13866">
    <property type="entry name" value="SPARC OSTEONECTIN"/>
    <property type="match status" value="1"/>
</dbReference>
<dbReference type="GO" id="GO:0005615">
    <property type="term" value="C:extracellular space"/>
    <property type="evidence" value="ECO:0007669"/>
    <property type="project" value="TreeGrafter"/>
</dbReference>
<keyword evidence="6" id="KW-1185">Reference proteome</keyword>
<dbReference type="PANTHER" id="PTHR13866:SF29">
    <property type="entry name" value="FOLLISTATIN"/>
    <property type="match status" value="1"/>
</dbReference>
<accession>A0A443SJE7</accession>
<dbReference type="Gene3D" id="3.30.60.30">
    <property type="match status" value="1"/>
</dbReference>
<evidence type="ECO:0000256" key="3">
    <source>
        <dbReference type="ARBA" id="ARBA00023180"/>
    </source>
</evidence>
<evidence type="ECO:0000313" key="5">
    <source>
        <dbReference type="EMBL" id="RWS27653.1"/>
    </source>
</evidence>
<reference evidence="5 6" key="1">
    <citation type="journal article" date="2018" name="Gigascience">
        <title>Genomes of trombidid mites reveal novel predicted allergens and laterally-transferred genes associated with secondary metabolism.</title>
        <authorList>
            <person name="Dong X."/>
            <person name="Chaisiri K."/>
            <person name="Xia D."/>
            <person name="Armstrong S.D."/>
            <person name="Fang Y."/>
            <person name="Donnelly M.J."/>
            <person name="Kadowaki T."/>
            <person name="McGarry J.W."/>
            <person name="Darby A.C."/>
            <person name="Makepeace B.L."/>
        </authorList>
    </citation>
    <scope>NUCLEOTIDE SEQUENCE [LARGE SCALE GENOMIC DNA]</scope>
    <source>
        <strain evidence="5">UoL-UT</strain>
    </source>
</reference>
<dbReference type="Pfam" id="PF07648">
    <property type="entry name" value="Kazal_2"/>
    <property type="match status" value="1"/>
</dbReference>
<dbReference type="GO" id="GO:0005509">
    <property type="term" value="F:calcium ion binding"/>
    <property type="evidence" value="ECO:0007669"/>
    <property type="project" value="TreeGrafter"/>
</dbReference>
<dbReference type="AlphaFoldDB" id="A0A443SJE7"/>
<protein>
    <recommendedName>
        <fullName evidence="4">Kazal-like domain-containing protein</fullName>
    </recommendedName>
</protein>
<comment type="caution">
    <text evidence="5">The sequence shown here is derived from an EMBL/GenBank/DDBJ whole genome shotgun (WGS) entry which is preliminary data.</text>
</comment>
<keyword evidence="2" id="KW-1015">Disulfide bond</keyword>
<name>A0A443SJE7_9ACAR</name>
<keyword evidence="3" id="KW-0325">Glycoprotein</keyword>
<dbReference type="OrthoDB" id="88467at2759"/>
<keyword evidence="1" id="KW-0732">Signal</keyword>
<organism evidence="5 6">
    <name type="scientific">Leptotrombidium deliense</name>
    <dbReference type="NCBI Taxonomy" id="299467"/>
    <lineage>
        <taxon>Eukaryota</taxon>
        <taxon>Metazoa</taxon>
        <taxon>Ecdysozoa</taxon>
        <taxon>Arthropoda</taxon>
        <taxon>Chelicerata</taxon>
        <taxon>Arachnida</taxon>
        <taxon>Acari</taxon>
        <taxon>Acariformes</taxon>
        <taxon>Trombidiformes</taxon>
        <taxon>Prostigmata</taxon>
        <taxon>Anystina</taxon>
        <taxon>Parasitengona</taxon>
        <taxon>Trombiculoidea</taxon>
        <taxon>Trombiculidae</taxon>
        <taxon>Leptotrombidium</taxon>
    </lineage>
</organism>